<keyword evidence="2" id="KW-1185">Reference proteome</keyword>
<feature type="non-terminal residue" evidence="1">
    <location>
        <position position="460"/>
    </location>
</feature>
<dbReference type="EMBL" id="JAEPRE010000084">
    <property type="protein sequence ID" value="KAG2233278.1"/>
    <property type="molecule type" value="Genomic_DNA"/>
</dbReference>
<proteinExistence type="predicted"/>
<accession>A0A8H7SSD0</accession>
<dbReference type="AlphaFoldDB" id="A0A8H7SSD0"/>
<evidence type="ECO:0000313" key="1">
    <source>
        <dbReference type="EMBL" id="KAG2233278.1"/>
    </source>
</evidence>
<comment type="caution">
    <text evidence="1">The sequence shown here is derived from an EMBL/GenBank/DDBJ whole genome shotgun (WGS) entry which is preliminary data.</text>
</comment>
<sequence length="460" mass="53525">MEEFALSCNYEHLVLDIGDKTWGEYFTDEELHELQTFQNKQFEEIPAEVDVYMDSLTQFIDPEDLRSNLKEELKCTSCEWVRWTILGFMKLFDCNYLPLNNQSEGDLLRRVWSFVDSVFDYSKINCIGGEKASKASSASKNKDRTISGKEKMENKVMGRKVDLLFNRQQLEYGCCECGRFEDQIKKFNDGCFKILKALKDMLYGLYKTSSSSVRDFMSIVPNNHESNYNNCPSINTSSKQHKKKTLLKAVSDFLRLLMKELVEVSYEKIKDAEELHRIFIIPSEWEKEMREVLFRPLFVQADLISKDDHKDRLLFCSELEYICYGLMDVDDLERGKNTIVCRLSPIEEDEILIKLDLVSTVNSLFDFSDAVRYPKVVRSNSLYLTTNNITDDVPSIDILSDMDEKDKVILLKQPLIMDTSKWELDKHQEVFMGSICLFNICAKIGESMFNNVMDLLLNDL</sequence>
<protein>
    <submittedName>
        <fullName evidence="1">Uncharacterized protein</fullName>
    </submittedName>
</protein>
<dbReference type="Proteomes" id="UP000613177">
    <property type="component" value="Unassembled WGS sequence"/>
</dbReference>
<evidence type="ECO:0000313" key="2">
    <source>
        <dbReference type="Proteomes" id="UP000613177"/>
    </source>
</evidence>
<name>A0A8H7SSD0_9FUNG</name>
<gene>
    <name evidence="1" type="ORF">INT48_001590</name>
</gene>
<reference evidence="1" key="1">
    <citation type="submission" date="2021-01" db="EMBL/GenBank/DDBJ databases">
        <title>Metabolic potential, ecology and presence of endohyphal bacteria is reflected in genomic diversity of Mucoromycotina.</title>
        <authorList>
            <person name="Muszewska A."/>
            <person name="Okrasinska A."/>
            <person name="Steczkiewicz K."/>
            <person name="Drgas O."/>
            <person name="Orlowska M."/>
            <person name="Perlinska-Lenart U."/>
            <person name="Aleksandrzak-Piekarczyk T."/>
            <person name="Szatraj K."/>
            <person name="Zielenkiewicz U."/>
            <person name="Pilsyk S."/>
            <person name="Malc E."/>
            <person name="Mieczkowski P."/>
            <person name="Kruszewska J.S."/>
            <person name="Biernat P."/>
            <person name="Pawlowska J."/>
        </authorList>
    </citation>
    <scope>NUCLEOTIDE SEQUENCE</scope>
    <source>
        <strain evidence="1">WA0000018081</strain>
    </source>
</reference>
<organism evidence="1 2">
    <name type="scientific">Thamnidium elegans</name>
    <dbReference type="NCBI Taxonomy" id="101142"/>
    <lineage>
        <taxon>Eukaryota</taxon>
        <taxon>Fungi</taxon>
        <taxon>Fungi incertae sedis</taxon>
        <taxon>Mucoromycota</taxon>
        <taxon>Mucoromycotina</taxon>
        <taxon>Mucoromycetes</taxon>
        <taxon>Mucorales</taxon>
        <taxon>Mucorineae</taxon>
        <taxon>Mucoraceae</taxon>
        <taxon>Thamnidium</taxon>
    </lineage>
</organism>